<evidence type="ECO:0000313" key="3">
    <source>
        <dbReference type="Proteomes" id="UP000246464"/>
    </source>
</evidence>
<dbReference type="STRING" id="52904.ENSSMAP00000016272"/>
<dbReference type="Proteomes" id="UP000246464">
    <property type="component" value="Chromosome 1"/>
</dbReference>
<keyword evidence="3" id="KW-1185">Reference proteome</keyword>
<organism evidence="2 3">
    <name type="scientific">Scophthalmus maximus</name>
    <name type="common">Turbot</name>
    <name type="synonym">Psetta maxima</name>
    <dbReference type="NCBI Taxonomy" id="52904"/>
    <lineage>
        <taxon>Eukaryota</taxon>
        <taxon>Metazoa</taxon>
        <taxon>Chordata</taxon>
        <taxon>Craniata</taxon>
        <taxon>Vertebrata</taxon>
        <taxon>Euteleostomi</taxon>
        <taxon>Actinopterygii</taxon>
        <taxon>Neopterygii</taxon>
        <taxon>Teleostei</taxon>
        <taxon>Neoteleostei</taxon>
        <taxon>Acanthomorphata</taxon>
        <taxon>Carangaria</taxon>
        <taxon>Pleuronectiformes</taxon>
        <taxon>Pleuronectoidei</taxon>
        <taxon>Scophthalmidae</taxon>
        <taxon>Scophthalmus</taxon>
    </lineage>
</organism>
<evidence type="ECO:0000313" key="2">
    <source>
        <dbReference type="EMBL" id="AWO95864.1"/>
    </source>
</evidence>
<dbReference type="EMBL" id="CP026243">
    <property type="protein sequence ID" value="AWO95864.1"/>
    <property type="molecule type" value="Genomic_DNA"/>
</dbReference>
<dbReference type="AlphaFoldDB" id="A0A2U9AW15"/>
<protein>
    <submittedName>
        <fullName evidence="2">Uncharacterized protein</fullName>
    </submittedName>
</protein>
<name>A0A2U9AW15_SCOMX</name>
<reference evidence="2 3" key="1">
    <citation type="submission" date="2017-12" db="EMBL/GenBank/DDBJ databases">
        <title>Integrating genomic resources of turbot (Scophthalmus maximus) in depth evaluation of genetic and physical mapping variation across individuals.</title>
        <authorList>
            <person name="Martinez P."/>
        </authorList>
    </citation>
    <scope>NUCLEOTIDE SEQUENCE [LARGE SCALE GENOMIC DNA]</scope>
</reference>
<keyword evidence="1" id="KW-1133">Transmembrane helix</keyword>
<feature type="transmembrane region" description="Helical" evidence="1">
    <location>
        <begin position="26"/>
        <end position="47"/>
    </location>
</feature>
<proteinExistence type="predicted"/>
<accession>A0A2U9AW15</accession>
<gene>
    <name evidence="2" type="ORF">SMAX5B_000891</name>
</gene>
<keyword evidence="1" id="KW-0812">Transmembrane</keyword>
<sequence>MASVQESPGLLLRALMEEGGGADHYFTMRTALLLLLVPLIAITSVAAGKNKDAAVKSCSNAINAHRG</sequence>
<evidence type="ECO:0000256" key="1">
    <source>
        <dbReference type="SAM" id="Phobius"/>
    </source>
</evidence>
<keyword evidence="1" id="KW-0472">Membrane</keyword>